<dbReference type="GO" id="GO:0004674">
    <property type="term" value="F:protein serine/threonine kinase activity"/>
    <property type="evidence" value="ECO:0007669"/>
    <property type="project" value="TreeGrafter"/>
</dbReference>
<dbReference type="GO" id="GO:0005524">
    <property type="term" value="F:ATP binding"/>
    <property type="evidence" value="ECO:0007669"/>
    <property type="project" value="InterPro"/>
</dbReference>
<organism evidence="4 5">
    <name type="scientific">Candidatus Uhrbacteria bacterium RIFCSPHIGHO2_02_FULL_53_13</name>
    <dbReference type="NCBI Taxonomy" id="1802389"/>
    <lineage>
        <taxon>Bacteria</taxon>
        <taxon>Candidatus Uhriibacteriota</taxon>
    </lineage>
</organism>
<dbReference type="SUPFAM" id="SSF53448">
    <property type="entry name" value="Nucleotide-diphospho-sugar transferases"/>
    <property type="match status" value="1"/>
</dbReference>
<dbReference type="Gene3D" id="3.90.550.10">
    <property type="entry name" value="Spore Coat Polysaccharide Biosynthesis Protein SpsA, Chain A"/>
    <property type="match status" value="1"/>
</dbReference>
<proteinExistence type="predicted"/>
<protein>
    <recommendedName>
        <fullName evidence="3">Protein kinase domain-containing protein</fullName>
    </recommendedName>
</protein>
<dbReference type="STRING" id="1802389.A3C17_00805"/>
<evidence type="ECO:0000256" key="2">
    <source>
        <dbReference type="SAM" id="MobiDB-lite"/>
    </source>
</evidence>
<dbReference type="PROSITE" id="PS50011">
    <property type="entry name" value="PROTEIN_KINASE_DOM"/>
    <property type="match status" value="1"/>
</dbReference>
<dbReference type="Pfam" id="PF00069">
    <property type="entry name" value="Pkinase"/>
    <property type="match status" value="1"/>
</dbReference>
<dbReference type="InterPro" id="IPR000719">
    <property type="entry name" value="Prot_kinase_dom"/>
</dbReference>
<dbReference type="InterPro" id="IPR029044">
    <property type="entry name" value="Nucleotide-diphossugar_trans"/>
</dbReference>
<dbReference type="InterPro" id="IPR051681">
    <property type="entry name" value="Ser/Thr_Kinases-Pseudokinases"/>
</dbReference>
<gene>
    <name evidence="4" type="ORF">A3C17_00805</name>
</gene>
<feature type="region of interest" description="Disordered" evidence="2">
    <location>
        <begin position="1"/>
        <end position="31"/>
    </location>
</feature>
<feature type="coiled-coil region" evidence="1">
    <location>
        <begin position="1327"/>
        <end position="1354"/>
    </location>
</feature>
<evidence type="ECO:0000259" key="3">
    <source>
        <dbReference type="PROSITE" id="PS50011"/>
    </source>
</evidence>
<dbReference type="SMART" id="SM00220">
    <property type="entry name" value="S_TKc"/>
    <property type="match status" value="1"/>
</dbReference>
<dbReference type="InterPro" id="IPR011009">
    <property type="entry name" value="Kinase-like_dom_sf"/>
</dbReference>
<accession>A0A1F7TXI6</accession>
<dbReference type="Proteomes" id="UP000177097">
    <property type="component" value="Unassembled WGS sequence"/>
</dbReference>
<reference evidence="4 5" key="1">
    <citation type="journal article" date="2016" name="Nat. Commun.">
        <title>Thousands of microbial genomes shed light on interconnected biogeochemical processes in an aquifer system.</title>
        <authorList>
            <person name="Anantharaman K."/>
            <person name="Brown C.T."/>
            <person name="Hug L.A."/>
            <person name="Sharon I."/>
            <person name="Castelle C.J."/>
            <person name="Probst A.J."/>
            <person name="Thomas B.C."/>
            <person name="Singh A."/>
            <person name="Wilkins M.J."/>
            <person name="Karaoz U."/>
            <person name="Brodie E.L."/>
            <person name="Williams K.H."/>
            <person name="Hubbard S.S."/>
            <person name="Banfield J.F."/>
        </authorList>
    </citation>
    <scope>NUCLEOTIDE SEQUENCE [LARGE SCALE GENOMIC DNA]</scope>
</reference>
<dbReference type="PANTHER" id="PTHR44329">
    <property type="entry name" value="SERINE/THREONINE-PROTEIN KINASE TNNI3K-RELATED"/>
    <property type="match status" value="1"/>
</dbReference>
<evidence type="ECO:0000313" key="5">
    <source>
        <dbReference type="Proteomes" id="UP000177097"/>
    </source>
</evidence>
<name>A0A1F7TXI6_9BACT</name>
<dbReference type="PROSITE" id="PS00109">
    <property type="entry name" value="PROTEIN_KINASE_TYR"/>
    <property type="match status" value="1"/>
</dbReference>
<evidence type="ECO:0000313" key="4">
    <source>
        <dbReference type="EMBL" id="OGL70739.1"/>
    </source>
</evidence>
<feature type="domain" description="Protein kinase" evidence="3">
    <location>
        <begin position="1397"/>
        <end position="1669"/>
    </location>
</feature>
<evidence type="ECO:0000256" key="1">
    <source>
        <dbReference type="SAM" id="Coils"/>
    </source>
</evidence>
<comment type="caution">
    <text evidence="4">The sequence shown here is derived from an EMBL/GenBank/DDBJ whole genome shotgun (WGS) entry which is preliminary data.</text>
</comment>
<dbReference type="InterPro" id="IPR008266">
    <property type="entry name" value="Tyr_kinase_AS"/>
</dbReference>
<keyword evidence="1" id="KW-0175">Coiled coil</keyword>
<dbReference type="EMBL" id="MGDX01000025">
    <property type="protein sequence ID" value="OGL70739.1"/>
    <property type="molecule type" value="Genomic_DNA"/>
</dbReference>
<dbReference type="Gene3D" id="1.10.510.10">
    <property type="entry name" value="Transferase(Phosphotransferase) domain 1"/>
    <property type="match status" value="1"/>
</dbReference>
<dbReference type="SUPFAM" id="SSF56112">
    <property type="entry name" value="Protein kinase-like (PK-like)"/>
    <property type="match status" value="1"/>
</dbReference>
<sequence>MVLRRGTPRGGEAPSAGQAEAQEPPVQNPERKVFKATLGVVDVSDAIETEARERAERSLTEDMESKATTRLGKVREWFGRTWRRTWKGNLMREYYRQKEIAAAKADIRESGNLYGGATEKKAHDDAMSAIVERFVNNYDDEVKQGLIHKEAGERMDTFEAAEEAPRIKAGIENVLKAYAAGDIDKTHVRVFSRNLFERIRQTRARQEKSDEELAKVVGEGEMYADNLLEIADQLRGMVEHGQALDELDIDVDITLGRAKAGVRTETQANAIGTIAKKMTDSKIGGWISGMMGAATTETAIASALSVVYSVGALAGQRVASSRLLAAASFGGTAVLAGGIAAWRERRQLDRERRLHARERAKSAKFVEGRDKRREEMEGLIYETRNAGDLAADLESMLFEPDEYGNNRERDLSHAETDRVVALMTDIDARIAISDRHKLDLLSYNSAETVEQERLRLDILRAQAKVRLRLLGDAEEIRSDLERIRCQREALLVSGDIKTKNTLFNKMRRKKTAKAFVKGVVIGATIGAAVQEVGAAFSDKHGIVDMFRGKGPVQGETMTGLAYLKHWMSGELPTVDGTFVDHVAGHDFKIPEGMNLEANPDGTLTLFADGNEIASGLEVDSAGMFTDASGDELAKHGIHLSEASVAVDKVRMVAGNMDASDWVNQNAGDMHEVSRDLWYGNDTPMYTDPLTGNLLGADHNELRLLWGGEGSTGIDADGNFVFDVGEMTKDGSWQGVYSADAQQLLQEGKMRLLLSVNDATQNRVFEVTVGVDGKAVIDKGSLVAKALFDEQGGKAKFLGRFAEVAQVTHTDDAGVDHVRMLATHVGNGIKEFTGEVPQVTEALDFITALDVPSSVDVLPPPVIPIWGRRSLERMRMAENGTPPPPYYMYETVLPEERRRQFEERRSPEFLQNPDVILDPLKEAKRYLDSLPKEEREQVVRIAKKIDPLNEKVEISVCIPVAGHQEENNIYRSLESYTFQSLPKDSFEIVLLVNHPNVDKNGKKIVPDNTLKEIERFKQDYPDMPVKVIYEVIPIKDAKIGKIRKLLSDAVIQRQFMRGIDKDLIMVSNDADNYGVAPEYLQNFVQRFAEHPDVDGMLGQLDWDPGTYVHEPLIHVGTRLFQYLGIIGRHRSGGMVSSGANFAYKSSIYAGIGGYLSELPGGEDVAVGQAIIAARGKKEAMRFAGARSSRLYTSARRAINALHKGLSPVEQWDMGFSAFDDEIRKLQQTLGIMPHYESPDYLQKLKLGLERVIDRTVSVYERGEVLGKEAWMYKKALGWLGVKYEVQNGKIVITDMTRLIEGLNRYQQDGILMRDAKSGKPGAEQILKVQRLERRIVELQDTLHREREDVEEANKIAQRHAKIEGQGDLRVPMNRDMSAFDSVMNADRRDLASVGSFHYDTKNPFLFYGTSRVYPGKDKDDKPVVVKFAGVDQYVPMETGDAKGETIESYLAKKGFHSANVSLPRLIHVDATKGEYVRVYDDLGVDLETRFAEASSYETKDALRVMIQVCKGAMDLHALGIVHGDIAPSNILLNERGATLIDLDDSRVRTQTGFYVDADRMRLNRFIQPPEVVRRPPAVYKENIDVYQAGATLYRLLVGQWPYIDKEIERQPMTNEEKMFAYKKMHEKGEITFPDTVPERLQVLIIKAMDPNPNTRYQHMYEFLEGMMDVLEASPASP</sequence>